<evidence type="ECO:0000256" key="8">
    <source>
        <dbReference type="ARBA" id="ARBA00048109"/>
    </source>
</evidence>
<keyword evidence="6" id="KW-0012">Acyltransferase</keyword>
<dbReference type="PROSITE" id="PS51318">
    <property type="entry name" value="TAT"/>
    <property type="match status" value="1"/>
</dbReference>
<comment type="similarity">
    <text evidence="2">Belongs to the mycobacterial A85 antigen family.</text>
</comment>
<protein>
    <recommendedName>
        <fullName evidence="7">Acyl-CoA:diacylglycerol acyltransferase</fullName>
        <ecNumber evidence="3">2.3.1.122</ecNumber>
        <ecNumber evidence="4">2.3.1.20</ecNumber>
    </recommendedName>
</protein>
<reference evidence="9 10" key="1">
    <citation type="submission" date="2020-10" db="EMBL/GenBank/DDBJ databases">
        <title>Draft genome and description of Brachybacterium epidermidis sp nov.</title>
        <authorList>
            <person name="Boxberger M."/>
            <person name="La Scola B."/>
        </authorList>
    </citation>
    <scope>NUCLEOTIDE SEQUENCE [LARGE SCALE GENOMIC DNA]</scope>
    <source>
        <strain evidence="9 10">Marseille-Q2903</strain>
    </source>
</reference>
<proteinExistence type="inferred from homology"/>
<sequence length="379" mass="40991">MPPTHHIDPITSLTVDRPAISPSRRSLLKGAAALAPMIAVGAAAAASASALSGFHDAAGLRMIDGSPWIHPDIRSVDFRFDTGGMVKTFPPSVRVTVPPSYESSPDRHYPVLVLLHGRGGFYQDWTNIGGVIEQTEKHEVIVVMPDGGAGSFYSNANFPLPGREAAWETFIMDQVLPFVHSNFRTRPEAMAIGGLSMGGWGALALGQRYWGHFRSVSSYSGPADCNPATVDGAAVAGAIWVCPGFDAEKYFGTSNLPGATWGHHPYPKIAKGYNPMDNIETYRGKRVFLRTGDGPWDDLFDGLHAHGDLLRQFEAKLGEIGADLIENVVHPNQRRFADALAAAGIDHEFALIEGATHEWGLWRDNLAEDLPGMMQVLNA</sequence>
<accession>A0ABR9VZ35</accession>
<dbReference type="RefSeq" id="WP_193865202.1">
    <property type="nucleotide sequence ID" value="NZ_JADEYR010000003.1"/>
</dbReference>
<dbReference type="Proteomes" id="UP000644727">
    <property type="component" value="Unassembled WGS sequence"/>
</dbReference>
<name>A0ABR9VZ35_9MICO</name>
<comment type="catalytic activity">
    <reaction evidence="1">
        <text>2 alpha,alpha'-trehalose 6-mycolate = alpha,alpha'-trehalose 6,6'-bismycolate + alpha,alpha-trehalose</text>
        <dbReference type="Rhea" id="RHEA:23472"/>
        <dbReference type="ChEBI" id="CHEBI:16551"/>
        <dbReference type="ChEBI" id="CHEBI:18195"/>
        <dbReference type="ChEBI" id="CHEBI:18234"/>
        <dbReference type="EC" id="2.3.1.122"/>
    </reaction>
</comment>
<comment type="catalytic activity">
    <reaction evidence="8">
        <text>an acyl-CoA + a 1,2-diacyl-sn-glycerol = a triacyl-sn-glycerol + CoA</text>
        <dbReference type="Rhea" id="RHEA:10868"/>
        <dbReference type="ChEBI" id="CHEBI:17815"/>
        <dbReference type="ChEBI" id="CHEBI:57287"/>
        <dbReference type="ChEBI" id="CHEBI:58342"/>
        <dbReference type="ChEBI" id="CHEBI:64615"/>
        <dbReference type="EC" id="2.3.1.20"/>
    </reaction>
</comment>
<gene>
    <name evidence="9" type="ORF">IOE58_04340</name>
</gene>
<evidence type="ECO:0000256" key="2">
    <source>
        <dbReference type="ARBA" id="ARBA00005874"/>
    </source>
</evidence>
<evidence type="ECO:0000256" key="1">
    <source>
        <dbReference type="ARBA" id="ARBA00000697"/>
    </source>
</evidence>
<evidence type="ECO:0000256" key="7">
    <source>
        <dbReference type="ARBA" id="ARBA00032572"/>
    </source>
</evidence>
<dbReference type="SUPFAM" id="SSF53474">
    <property type="entry name" value="alpha/beta-Hydrolases"/>
    <property type="match status" value="1"/>
</dbReference>
<evidence type="ECO:0000256" key="5">
    <source>
        <dbReference type="ARBA" id="ARBA00022679"/>
    </source>
</evidence>
<evidence type="ECO:0000313" key="9">
    <source>
        <dbReference type="EMBL" id="MBE9403448.1"/>
    </source>
</evidence>
<dbReference type="EC" id="2.3.1.20" evidence="4"/>
<evidence type="ECO:0000256" key="3">
    <source>
        <dbReference type="ARBA" id="ARBA00012820"/>
    </source>
</evidence>
<keyword evidence="5" id="KW-0808">Transferase</keyword>
<evidence type="ECO:0000313" key="10">
    <source>
        <dbReference type="Proteomes" id="UP000644727"/>
    </source>
</evidence>
<dbReference type="Gene3D" id="3.40.50.1820">
    <property type="entry name" value="alpha/beta hydrolase"/>
    <property type="match status" value="1"/>
</dbReference>
<dbReference type="InterPro" id="IPR000801">
    <property type="entry name" value="Esterase-like"/>
</dbReference>
<dbReference type="PANTHER" id="PTHR48098:SF1">
    <property type="entry name" value="DIACYLGLYCEROL ACYLTRANSFERASE_MYCOLYLTRANSFERASE AG85A"/>
    <property type="match status" value="1"/>
</dbReference>
<evidence type="ECO:0000256" key="6">
    <source>
        <dbReference type="ARBA" id="ARBA00023315"/>
    </source>
</evidence>
<dbReference type="Pfam" id="PF00756">
    <property type="entry name" value="Esterase"/>
    <property type="match status" value="1"/>
</dbReference>
<evidence type="ECO:0000256" key="4">
    <source>
        <dbReference type="ARBA" id="ARBA00013244"/>
    </source>
</evidence>
<dbReference type="EC" id="2.3.1.122" evidence="3"/>
<comment type="caution">
    <text evidence="9">The sequence shown here is derived from an EMBL/GenBank/DDBJ whole genome shotgun (WGS) entry which is preliminary data.</text>
</comment>
<dbReference type="InterPro" id="IPR029058">
    <property type="entry name" value="AB_hydrolase_fold"/>
</dbReference>
<dbReference type="EMBL" id="JADEYR010000003">
    <property type="protein sequence ID" value="MBE9403448.1"/>
    <property type="molecule type" value="Genomic_DNA"/>
</dbReference>
<dbReference type="InterPro" id="IPR050583">
    <property type="entry name" value="Mycobacterial_A85_antigen"/>
</dbReference>
<organism evidence="9 10">
    <name type="scientific">Brachybacterium epidermidis</name>
    <dbReference type="NCBI Taxonomy" id="2781983"/>
    <lineage>
        <taxon>Bacteria</taxon>
        <taxon>Bacillati</taxon>
        <taxon>Actinomycetota</taxon>
        <taxon>Actinomycetes</taxon>
        <taxon>Micrococcales</taxon>
        <taxon>Dermabacteraceae</taxon>
        <taxon>Brachybacterium</taxon>
    </lineage>
</organism>
<dbReference type="PANTHER" id="PTHR48098">
    <property type="entry name" value="ENTEROCHELIN ESTERASE-RELATED"/>
    <property type="match status" value="1"/>
</dbReference>
<dbReference type="InterPro" id="IPR006311">
    <property type="entry name" value="TAT_signal"/>
</dbReference>
<keyword evidence="10" id="KW-1185">Reference proteome</keyword>